<sequence length="70" mass="7701">MLTMEVIINHQTVVTKPEAPLSEVLRTYGVVHAKGVAVAVNETIIPQSHWNTKLLEPRDRIMVIKAAQGG</sequence>
<dbReference type="PANTHER" id="PTHR34472">
    <property type="entry name" value="SULFUR CARRIER PROTEIN THIS"/>
    <property type="match status" value="1"/>
</dbReference>
<dbReference type="PANTHER" id="PTHR34472:SF1">
    <property type="entry name" value="SULFUR CARRIER PROTEIN THIS"/>
    <property type="match status" value="1"/>
</dbReference>
<keyword evidence="2" id="KW-1185">Reference proteome</keyword>
<dbReference type="InterPro" id="IPR010035">
    <property type="entry name" value="Thi_S"/>
</dbReference>
<dbReference type="AlphaFoldDB" id="A0A1I1DTG3"/>
<dbReference type="NCBIfam" id="TIGR01683">
    <property type="entry name" value="thiS"/>
    <property type="match status" value="1"/>
</dbReference>
<dbReference type="Gene3D" id="3.10.20.30">
    <property type="match status" value="1"/>
</dbReference>
<protein>
    <submittedName>
        <fullName evidence="1">Sulfur carrier protein</fullName>
    </submittedName>
</protein>
<evidence type="ECO:0000313" key="2">
    <source>
        <dbReference type="Proteomes" id="UP000199577"/>
    </source>
</evidence>
<reference evidence="1 2" key="1">
    <citation type="submission" date="2016-10" db="EMBL/GenBank/DDBJ databases">
        <authorList>
            <person name="de Groot N.N."/>
        </authorList>
    </citation>
    <scope>NUCLEOTIDE SEQUENCE [LARGE SCALE GENOMIC DNA]</scope>
    <source>
        <strain evidence="1 2">DSM 22900</strain>
    </source>
</reference>
<accession>A0A1I1DTG3</accession>
<dbReference type="Pfam" id="PF02597">
    <property type="entry name" value="ThiS"/>
    <property type="match status" value="1"/>
</dbReference>
<dbReference type="OrthoDB" id="1525151at2"/>
<evidence type="ECO:0000313" key="1">
    <source>
        <dbReference type="EMBL" id="SFB77712.1"/>
    </source>
</evidence>
<dbReference type="Proteomes" id="UP000199577">
    <property type="component" value="Unassembled WGS sequence"/>
</dbReference>
<organism evidence="1 2">
    <name type="scientific">Parapedobacter composti</name>
    <dbReference type="NCBI Taxonomy" id="623281"/>
    <lineage>
        <taxon>Bacteria</taxon>
        <taxon>Pseudomonadati</taxon>
        <taxon>Bacteroidota</taxon>
        <taxon>Sphingobacteriia</taxon>
        <taxon>Sphingobacteriales</taxon>
        <taxon>Sphingobacteriaceae</taxon>
        <taxon>Parapedobacter</taxon>
    </lineage>
</organism>
<dbReference type="InterPro" id="IPR012675">
    <property type="entry name" value="Beta-grasp_dom_sf"/>
</dbReference>
<dbReference type="EMBL" id="FOLL01000001">
    <property type="protein sequence ID" value="SFB77712.1"/>
    <property type="molecule type" value="Genomic_DNA"/>
</dbReference>
<name>A0A1I1DTG3_9SPHI</name>
<dbReference type="InterPro" id="IPR003749">
    <property type="entry name" value="ThiS/MoaD-like"/>
</dbReference>
<dbReference type="STRING" id="623281.SAMN05421747_10139"/>
<proteinExistence type="predicted"/>
<gene>
    <name evidence="1" type="ORF">SAMN05421747_10139</name>
</gene>
<dbReference type="CDD" id="cd00565">
    <property type="entry name" value="Ubl_ThiS"/>
    <property type="match status" value="1"/>
</dbReference>
<dbReference type="SUPFAM" id="SSF54285">
    <property type="entry name" value="MoaD/ThiS"/>
    <property type="match status" value="1"/>
</dbReference>
<dbReference type="InterPro" id="IPR016155">
    <property type="entry name" value="Mopterin_synth/thiamin_S_b"/>
</dbReference>